<feature type="region of interest" description="Disordered" evidence="1">
    <location>
        <begin position="206"/>
        <end position="232"/>
    </location>
</feature>
<keyword evidence="3" id="KW-1185">Reference proteome</keyword>
<accession>A0ABQ9R1P3</accession>
<dbReference type="GeneID" id="85410281"/>
<organism evidence="2 3">
    <name type="scientific">Colletotrichum tamarilloi</name>
    <dbReference type="NCBI Taxonomy" id="1209934"/>
    <lineage>
        <taxon>Eukaryota</taxon>
        <taxon>Fungi</taxon>
        <taxon>Dikarya</taxon>
        <taxon>Ascomycota</taxon>
        <taxon>Pezizomycotina</taxon>
        <taxon>Sordariomycetes</taxon>
        <taxon>Hypocreomycetidae</taxon>
        <taxon>Glomerellales</taxon>
        <taxon>Glomerellaceae</taxon>
        <taxon>Colletotrichum</taxon>
        <taxon>Colletotrichum acutatum species complex</taxon>
    </lineage>
</organism>
<evidence type="ECO:0000313" key="2">
    <source>
        <dbReference type="EMBL" id="KAK1492233.1"/>
    </source>
</evidence>
<comment type="caution">
    <text evidence="2">The sequence shown here is derived from an EMBL/GenBank/DDBJ whole genome shotgun (WGS) entry which is preliminary data.</text>
</comment>
<dbReference type="RefSeq" id="XP_060379371.1">
    <property type="nucleotide sequence ID" value="XM_060526043.1"/>
</dbReference>
<evidence type="ECO:0000313" key="3">
    <source>
        <dbReference type="Proteomes" id="UP001227543"/>
    </source>
</evidence>
<dbReference type="Proteomes" id="UP001227543">
    <property type="component" value="Unassembled WGS sequence"/>
</dbReference>
<gene>
    <name evidence="2" type="ORF">CTAM01_10027</name>
</gene>
<sequence length="437" mass="48741">MGFPWGIVVVLKRDWTPISRIRKRYEFDGSGRLFFPELIVLQKDTIAWLPRQESFRKAGDYREWVYIALYYPSLPVLLDANGSGSIHWDSLEDYEHPYDERLVEIPVSHLSAEVFILRDFVPRVPENDALAARYPPGEVGIFLKGDIATHEDFSMHPPMILRVHGAGWTVDEQRRHCLIPYSFVRYGPPPTELPLDAFTNANNTLRMSSSASEPPPEQTPIAKHPGSTSNIAPRVTVRPKEEWTEYSASCAFLVHPTTRPFHSLAAGTKALVTLSQKPRGLSDSPLTTIRPVQQPETGLAYILPRVDARVDVPTPFLRIGIRIVKDHGPGVPEFDSVTPIMLKTSTKTSTNTTQAEKESSKAGDIAVCDHFAIDVPDINVIKKLYPSAGKHSGCRVSGVKQAIPRDFVEYGLQTAGSVTSKNQLNDWLRVSVDILGK</sequence>
<dbReference type="EMBL" id="MLFU01000043">
    <property type="protein sequence ID" value="KAK1492233.1"/>
    <property type="molecule type" value="Genomic_DNA"/>
</dbReference>
<name>A0ABQ9R1P3_9PEZI</name>
<reference evidence="2 3" key="1">
    <citation type="submission" date="2016-10" db="EMBL/GenBank/DDBJ databases">
        <title>The genome sequence of Colletotrichum fioriniae PJ7.</title>
        <authorList>
            <person name="Baroncelli R."/>
        </authorList>
    </citation>
    <scope>NUCLEOTIDE SEQUENCE [LARGE SCALE GENOMIC DNA]</scope>
    <source>
        <strain evidence="2 3">Tom-12</strain>
    </source>
</reference>
<evidence type="ECO:0000256" key="1">
    <source>
        <dbReference type="SAM" id="MobiDB-lite"/>
    </source>
</evidence>
<protein>
    <submittedName>
        <fullName evidence="2">Uncharacterized protein</fullName>
    </submittedName>
</protein>
<proteinExistence type="predicted"/>